<proteinExistence type="predicted"/>
<evidence type="ECO:0000256" key="2">
    <source>
        <dbReference type="ARBA" id="ARBA00022527"/>
    </source>
</evidence>
<feature type="domain" description="Protein kinase" evidence="9">
    <location>
        <begin position="145"/>
        <end position="427"/>
    </location>
</feature>
<name>A0AAD9LHY6_BABDI</name>
<keyword evidence="4" id="KW-0547">Nucleotide-binding</keyword>
<evidence type="ECO:0000256" key="1">
    <source>
        <dbReference type="ARBA" id="ARBA00012513"/>
    </source>
</evidence>
<accession>A0AAD9LHY6</accession>
<keyword evidence="2 10" id="KW-0723">Serine/threonine-protein kinase</keyword>
<dbReference type="InterPro" id="IPR008271">
    <property type="entry name" value="Ser/Thr_kinase_AS"/>
</dbReference>
<reference evidence="10" key="2">
    <citation type="submission" date="2021-05" db="EMBL/GenBank/DDBJ databases">
        <authorList>
            <person name="Pain A."/>
        </authorList>
    </citation>
    <scope>NUCLEOTIDE SEQUENCE</scope>
    <source>
        <strain evidence="10">1802A</strain>
    </source>
</reference>
<comment type="catalytic activity">
    <reaction evidence="8">
        <text>L-seryl-[protein] + ATP = O-phospho-L-seryl-[protein] + ADP + H(+)</text>
        <dbReference type="Rhea" id="RHEA:17989"/>
        <dbReference type="Rhea" id="RHEA-COMP:9863"/>
        <dbReference type="Rhea" id="RHEA-COMP:11604"/>
        <dbReference type="ChEBI" id="CHEBI:15378"/>
        <dbReference type="ChEBI" id="CHEBI:29999"/>
        <dbReference type="ChEBI" id="CHEBI:30616"/>
        <dbReference type="ChEBI" id="CHEBI:83421"/>
        <dbReference type="ChEBI" id="CHEBI:456216"/>
        <dbReference type="EC" id="2.7.11.1"/>
    </reaction>
</comment>
<organism evidence="10 11">
    <name type="scientific">Babesia divergens</name>
    <dbReference type="NCBI Taxonomy" id="32595"/>
    <lineage>
        <taxon>Eukaryota</taxon>
        <taxon>Sar</taxon>
        <taxon>Alveolata</taxon>
        <taxon>Apicomplexa</taxon>
        <taxon>Aconoidasida</taxon>
        <taxon>Piroplasmida</taxon>
        <taxon>Babesiidae</taxon>
        <taxon>Babesia</taxon>
    </lineage>
</organism>
<keyword evidence="11" id="KW-1185">Reference proteome</keyword>
<evidence type="ECO:0000256" key="7">
    <source>
        <dbReference type="ARBA" id="ARBA00047899"/>
    </source>
</evidence>
<dbReference type="EC" id="2.7.11.1" evidence="1"/>
<comment type="caution">
    <text evidence="10">The sequence shown here is derived from an EMBL/GenBank/DDBJ whole genome shotgun (WGS) entry which is preliminary data.</text>
</comment>
<dbReference type="Pfam" id="PF00069">
    <property type="entry name" value="Pkinase"/>
    <property type="match status" value="1"/>
</dbReference>
<evidence type="ECO:0000259" key="9">
    <source>
        <dbReference type="PROSITE" id="PS50011"/>
    </source>
</evidence>
<dbReference type="GO" id="GO:0005524">
    <property type="term" value="F:ATP binding"/>
    <property type="evidence" value="ECO:0007669"/>
    <property type="project" value="UniProtKB-KW"/>
</dbReference>
<dbReference type="Proteomes" id="UP001195914">
    <property type="component" value="Unassembled WGS sequence"/>
</dbReference>
<protein>
    <recommendedName>
        <fullName evidence="1">non-specific serine/threonine protein kinase</fullName>
        <ecNumber evidence="1">2.7.11.1</ecNumber>
    </recommendedName>
</protein>
<keyword evidence="6" id="KW-0067">ATP-binding</keyword>
<dbReference type="SUPFAM" id="SSF56112">
    <property type="entry name" value="Protein kinase-like (PK-like)"/>
    <property type="match status" value="1"/>
</dbReference>
<dbReference type="PANTHER" id="PTHR44899:SF3">
    <property type="entry name" value="SERINE_THREONINE-PROTEIN KINASE NEK1"/>
    <property type="match status" value="1"/>
</dbReference>
<evidence type="ECO:0000256" key="6">
    <source>
        <dbReference type="ARBA" id="ARBA00022840"/>
    </source>
</evidence>
<dbReference type="SMART" id="SM00220">
    <property type="entry name" value="S_TKc"/>
    <property type="match status" value="1"/>
</dbReference>
<dbReference type="EMBL" id="JAHBMH010000044">
    <property type="protein sequence ID" value="KAK1936099.1"/>
    <property type="molecule type" value="Genomic_DNA"/>
</dbReference>
<evidence type="ECO:0000256" key="5">
    <source>
        <dbReference type="ARBA" id="ARBA00022777"/>
    </source>
</evidence>
<dbReference type="InterPro" id="IPR051131">
    <property type="entry name" value="NEK_Ser/Thr_kinase_NIMA"/>
</dbReference>
<reference evidence="10" key="1">
    <citation type="journal article" date="2014" name="Nucleic Acids Res.">
        <title>The evolutionary dynamics of variant antigen genes in Babesia reveal a history of genomic innovation underlying host-parasite interaction.</title>
        <authorList>
            <person name="Jackson A.P."/>
            <person name="Otto T.D."/>
            <person name="Darby A."/>
            <person name="Ramaprasad A."/>
            <person name="Xia D."/>
            <person name="Echaide I.E."/>
            <person name="Farber M."/>
            <person name="Gahlot S."/>
            <person name="Gamble J."/>
            <person name="Gupta D."/>
            <person name="Gupta Y."/>
            <person name="Jackson L."/>
            <person name="Malandrin L."/>
            <person name="Malas T.B."/>
            <person name="Moussa E."/>
            <person name="Nair M."/>
            <person name="Reid A.J."/>
            <person name="Sanders M."/>
            <person name="Sharma J."/>
            <person name="Tracey A."/>
            <person name="Quail M.A."/>
            <person name="Weir W."/>
            <person name="Wastling J.M."/>
            <person name="Hall N."/>
            <person name="Willadsen P."/>
            <person name="Lingelbach K."/>
            <person name="Shiels B."/>
            <person name="Tait A."/>
            <person name="Berriman M."/>
            <person name="Allred D.R."/>
            <person name="Pain A."/>
        </authorList>
    </citation>
    <scope>NUCLEOTIDE SEQUENCE</scope>
    <source>
        <strain evidence="10">1802A</strain>
    </source>
</reference>
<comment type="catalytic activity">
    <reaction evidence="7">
        <text>L-threonyl-[protein] + ATP = O-phospho-L-threonyl-[protein] + ADP + H(+)</text>
        <dbReference type="Rhea" id="RHEA:46608"/>
        <dbReference type="Rhea" id="RHEA-COMP:11060"/>
        <dbReference type="Rhea" id="RHEA-COMP:11605"/>
        <dbReference type="ChEBI" id="CHEBI:15378"/>
        <dbReference type="ChEBI" id="CHEBI:30013"/>
        <dbReference type="ChEBI" id="CHEBI:30616"/>
        <dbReference type="ChEBI" id="CHEBI:61977"/>
        <dbReference type="ChEBI" id="CHEBI:456216"/>
        <dbReference type="EC" id="2.7.11.1"/>
    </reaction>
</comment>
<dbReference type="PANTHER" id="PTHR44899">
    <property type="entry name" value="CAMK FAMILY PROTEIN KINASE"/>
    <property type="match status" value="1"/>
</dbReference>
<evidence type="ECO:0000313" key="11">
    <source>
        <dbReference type="Proteomes" id="UP001195914"/>
    </source>
</evidence>
<evidence type="ECO:0000313" key="10">
    <source>
        <dbReference type="EMBL" id="KAK1936099.1"/>
    </source>
</evidence>
<sequence length="427" mass="48606">MKIFMDKVVKRQTGEGKLRSLYDADTQSTTYSSGAVGVSSDDDFGDFTDQPITFLPDECIANEHYSFFHDLDEHGYEYIDEFICGFGKYDNCSLHYVCHVETDIVYVAKVVDLHTYKNLQVNIDPCEKAEIADYLTYYSDKNSDTDVDGVIVEGECGYPFIKSVEKHDASKDSCLNQLMIDNNVRDVEPDNFKKLYNGCHSMVASEATLREPRLHMSGKANIVWQYDWFVGEGNRLIMIYENCKGGDLYERILQARQNGMSLFDEPFIRKVFAQVCRGLAYMHGHGFVHGDVKAANVLFKSMDAVDVKIGDYDTCHHFTTYSRNNLGTLMYMAPEIILDSRVTASFESDVWSLGCLLYELLTLSHPFNTPCTLSSMRDVFCNFQQHRALLLSSVSVRYSTVMHTVLSNIFQFNPKNRPSIAEILSLL</sequence>
<dbReference type="Gene3D" id="1.10.510.10">
    <property type="entry name" value="Transferase(Phosphotransferase) domain 1"/>
    <property type="match status" value="1"/>
</dbReference>
<dbReference type="InterPro" id="IPR011009">
    <property type="entry name" value="Kinase-like_dom_sf"/>
</dbReference>
<dbReference type="GO" id="GO:0004674">
    <property type="term" value="F:protein serine/threonine kinase activity"/>
    <property type="evidence" value="ECO:0007669"/>
    <property type="project" value="UniProtKB-KW"/>
</dbReference>
<keyword evidence="3" id="KW-0808">Transferase</keyword>
<gene>
    <name evidence="10" type="ORF">X943_001410</name>
</gene>
<dbReference type="PROSITE" id="PS00108">
    <property type="entry name" value="PROTEIN_KINASE_ST"/>
    <property type="match status" value="1"/>
</dbReference>
<dbReference type="AlphaFoldDB" id="A0AAD9LHY6"/>
<evidence type="ECO:0000256" key="3">
    <source>
        <dbReference type="ARBA" id="ARBA00022679"/>
    </source>
</evidence>
<keyword evidence="5 10" id="KW-0418">Kinase</keyword>
<evidence type="ECO:0000256" key="8">
    <source>
        <dbReference type="ARBA" id="ARBA00048679"/>
    </source>
</evidence>
<dbReference type="InterPro" id="IPR000719">
    <property type="entry name" value="Prot_kinase_dom"/>
</dbReference>
<evidence type="ECO:0000256" key="4">
    <source>
        <dbReference type="ARBA" id="ARBA00022741"/>
    </source>
</evidence>
<dbReference type="PROSITE" id="PS50011">
    <property type="entry name" value="PROTEIN_KINASE_DOM"/>
    <property type="match status" value="1"/>
</dbReference>